<gene>
    <name evidence="2" type="ordered locus">OTT_0182</name>
</gene>
<protein>
    <submittedName>
        <fullName evidence="2">Repeat-containing protein A_01</fullName>
    </submittedName>
</protein>
<dbReference type="SMART" id="SM00952">
    <property type="entry name" value="RAP"/>
    <property type="match status" value="1"/>
</dbReference>
<dbReference type="SUPFAM" id="SSF48371">
    <property type="entry name" value="ARM repeat"/>
    <property type="match status" value="1"/>
</dbReference>
<dbReference type="EMBL" id="AP008981">
    <property type="protein sequence ID" value="BAG39640.1"/>
    <property type="molecule type" value="Genomic_DNA"/>
</dbReference>
<dbReference type="InterPro" id="IPR058917">
    <property type="entry name" value="RESC6_dom"/>
</dbReference>
<organism evidence="2 3">
    <name type="scientific">Orientia tsutsugamushi (strain Ikeda)</name>
    <name type="common">Rickettsia tsutsugamushi</name>
    <dbReference type="NCBI Taxonomy" id="334380"/>
    <lineage>
        <taxon>Bacteria</taxon>
        <taxon>Pseudomonadati</taxon>
        <taxon>Pseudomonadota</taxon>
        <taxon>Alphaproteobacteria</taxon>
        <taxon>Rickettsiales</taxon>
        <taxon>Rickettsiaceae</taxon>
        <taxon>Rickettsieae</taxon>
        <taxon>Orientia</taxon>
    </lineage>
</organism>
<dbReference type="Proteomes" id="UP000001033">
    <property type="component" value="Chromosome"/>
</dbReference>
<dbReference type="InterPro" id="IPR016024">
    <property type="entry name" value="ARM-type_fold"/>
</dbReference>
<dbReference type="PANTHER" id="PTHR21228:SF40">
    <property type="entry name" value="LD45607P"/>
    <property type="match status" value="1"/>
</dbReference>
<evidence type="ECO:0000313" key="2">
    <source>
        <dbReference type="EMBL" id="BAG39640.1"/>
    </source>
</evidence>
<name>B3CS36_ORITI</name>
<dbReference type="GO" id="GO:0035770">
    <property type="term" value="C:ribonucleoprotein granule"/>
    <property type="evidence" value="ECO:0007669"/>
    <property type="project" value="TreeGrafter"/>
</dbReference>
<dbReference type="KEGG" id="ott:OTT_0182"/>
<dbReference type="InterPro" id="IPR050870">
    <property type="entry name" value="FAST_kinase"/>
</dbReference>
<evidence type="ECO:0000259" key="1">
    <source>
        <dbReference type="PROSITE" id="PS51286"/>
    </source>
</evidence>
<sequence>MHSRSNRQFNIQAMGSIQLCQTLRDRDVLSGTIITEIYNRALFLLQTEDTRYNRLQFDARGLATILYQFAKLNYVIGSEFIDAWTNKAINLMDEFNSQGLTNSLWALGRLEIHPQAKFIEAWIHHAIKTIDHFTTQDLSNSIWGLGRLEIHPQAKFIEAWIHHAIKTIDHFTTQGLANSLWALGRLEIHPQAKFIEAWIHHATKTIDHFTTQDLSNSLWALGRLEIHPQAEFIEAWIRHATKTIDHFTTQDLSNSLWGLGRLEIHPQAKFIEAWIHHATKTIDHFTTQDLSNSLWGLGRLEIHPQAEFIEAWIRHATKTIDHFTTQDLSNSLWALGQLEIHPQAEFIEAWIHHATKTIDHFTTQGLANSIYGIFILNVLCDSKIKVPQQFISAVNKNIELFDENIEGISQILKAHYYFGKQGVGILTSQNRQFLEKKFKTKLTPCHTSNLQLNVLKVVKKVLAQHLVKSEHYIKQITSSVDIFIKDKNTVIQVDGPCHFDDNNAPNISTRLNTELLKSYGYIVHRIPYWVWNKLRTNTDKEKYICELICTDKSVSQSEMLEEIFYDAQEHIPEQSTSEILPHSESQVSDDDVFYDAYEYIPQDPLTHESSSHYDMQALGNIGSSDFETRSL</sequence>
<reference evidence="3" key="1">
    <citation type="journal article" date="2008" name="DNA Res.">
        <title>The whole-genome sequencing of the obligate intracellular bacterium Orientia tsutsugamushi revealed massive gene amplification during reductive genome evolution.</title>
        <authorList>
            <person name="Nakayama K."/>
            <person name="Yamashita A."/>
            <person name="Kurokawa K."/>
            <person name="Morimoto T."/>
            <person name="Ogawa M."/>
            <person name="Fukuhara M."/>
            <person name="Urakami H."/>
            <person name="Ohnishi M."/>
            <person name="Uchiyama I."/>
            <person name="Ogura Y."/>
            <person name="Ooka T."/>
            <person name="Oshima K."/>
            <person name="Tamura A."/>
            <person name="Hattori M."/>
            <person name="Hayashi T."/>
        </authorList>
    </citation>
    <scope>NUCLEOTIDE SEQUENCE [LARGE SCALE GENOMIC DNA]</scope>
    <source>
        <strain evidence="3">Ikeda</strain>
    </source>
</reference>
<dbReference type="PROSITE" id="PS51286">
    <property type="entry name" value="RAP"/>
    <property type="match status" value="1"/>
</dbReference>
<dbReference type="Gene3D" id="3.40.960.10">
    <property type="entry name" value="VSR Endonuclease"/>
    <property type="match status" value="1"/>
</dbReference>
<dbReference type="InterPro" id="IPR013584">
    <property type="entry name" value="RAP"/>
</dbReference>
<dbReference type="Pfam" id="PF26188">
    <property type="entry name" value="RESC6"/>
    <property type="match status" value="1"/>
</dbReference>
<accession>B3CS36</accession>
<feature type="domain" description="RAP" evidence="1">
    <location>
        <begin position="489"/>
        <end position="546"/>
    </location>
</feature>
<dbReference type="GO" id="GO:0003723">
    <property type="term" value="F:RNA binding"/>
    <property type="evidence" value="ECO:0007669"/>
    <property type="project" value="TreeGrafter"/>
</dbReference>
<dbReference type="PANTHER" id="PTHR21228">
    <property type="entry name" value="FAST LEU-RICH DOMAIN-CONTAINING"/>
    <property type="match status" value="1"/>
</dbReference>
<dbReference type="Pfam" id="PF08373">
    <property type="entry name" value="RAP"/>
    <property type="match status" value="1"/>
</dbReference>
<dbReference type="GO" id="GO:0044528">
    <property type="term" value="P:regulation of mitochondrial mRNA stability"/>
    <property type="evidence" value="ECO:0007669"/>
    <property type="project" value="TreeGrafter"/>
</dbReference>
<dbReference type="HOGENOM" id="CLU_022968_0_0_5"/>
<evidence type="ECO:0000313" key="3">
    <source>
        <dbReference type="Proteomes" id="UP000001033"/>
    </source>
</evidence>
<proteinExistence type="predicted"/>
<dbReference type="AlphaFoldDB" id="B3CS36"/>